<organism evidence="5 6">
    <name type="scientific">Neurospora crassa (strain ATCC 24698 / 74-OR23-1A / CBS 708.71 / DSM 1257 / FGSC 987)</name>
    <dbReference type="NCBI Taxonomy" id="367110"/>
    <lineage>
        <taxon>Eukaryota</taxon>
        <taxon>Fungi</taxon>
        <taxon>Dikarya</taxon>
        <taxon>Ascomycota</taxon>
        <taxon>Pezizomycotina</taxon>
        <taxon>Sordariomycetes</taxon>
        <taxon>Sordariomycetidae</taxon>
        <taxon>Sordariales</taxon>
        <taxon>Sordariaceae</taxon>
        <taxon>Neurospora</taxon>
    </lineage>
</organism>
<feature type="coiled-coil region" evidence="2">
    <location>
        <begin position="561"/>
        <end position="627"/>
    </location>
</feature>
<dbReference type="OrthoDB" id="10448415at2759"/>
<dbReference type="PANTHER" id="PTHR21540">
    <property type="entry name" value="RING FINGER AND SWIM DOMAIN-CONTAINING PROTEIN 2"/>
    <property type="match status" value="1"/>
</dbReference>
<dbReference type="PROSITE" id="PS50966">
    <property type="entry name" value="ZF_SWIM"/>
    <property type="match status" value="1"/>
</dbReference>
<evidence type="ECO:0000313" key="6">
    <source>
        <dbReference type="Proteomes" id="UP000001805"/>
    </source>
</evidence>
<sequence>MVRSLEGWLPNDAPWSGLGHEVLQEQCAMRDLATTGDSPELIQRLLTYKHDNISDRRRSPWLSQPRHPADYKKHWKEAESATFQIVRIEDMSGSGRYLNKHFTITDAEGALFTLSFSKEPACTCHAGTAHFRYVNITCVHIIYVMRFVLNSPEHYCWQDAFLSSELESIYRHSHVLHTLLTTGWENPNDQCTICFKELRDSIFSTTYVTCNQCGRAIHTACVGAVKRVRQPIQDGQCYICEDRAEWGVEKYSEKKKVQPAVPVNTTVTPAVTQPARQVGQDSFQTIFKDEERGSLSHGDVGDKQLDNKTRSTSHCSSSDVSSIYSLSDLSSPNQLFGKEEASYSPHYQQPKCQPTSHKTNGQQVSIESRSWPPPSIPSTQPIRPKTANVRMSAPVPQSHTPVPLPAIAFAWKEQQQTVRINASVPQSHTPVPLPAIAFTWKGQTQKKQQQHKQVATRKKTLFLPPDLSLQPDSPVSVRFEHIIEDEARYTPFIADKLANGVDPQPTVKCTPAVSSADASSPAASASASPSPTSGARTAAGSFANNETAATSKSPSAIRARIQNSDQNVAKLKRDFERLANESKRARQELRAIEKQHRQWLKEMRKIKKKAKRELKKLTRKGESYRRKLKRSPNIMSRLLLDDVLWDLQKHQ</sequence>
<dbReference type="InterPro" id="IPR011011">
    <property type="entry name" value="Znf_FYVE_PHD"/>
</dbReference>
<dbReference type="InterPro" id="IPR039903">
    <property type="entry name" value="Zswim2"/>
</dbReference>
<keyword evidence="1" id="KW-0863">Zinc-finger</keyword>
<dbReference type="Proteomes" id="UP000001805">
    <property type="component" value="Chromosome 4, Linkage Group IV"/>
</dbReference>
<gene>
    <name evidence="5" type="ORF">NCU08836</name>
</gene>
<evidence type="ECO:0000256" key="3">
    <source>
        <dbReference type="SAM" id="MobiDB-lite"/>
    </source>
</evidence>
<keyword evidence="1" id="KW-0862">Zinc</keyword>
<evidence type="ECO:0000313" key="5">
    <source>
        <dbReference type="EMBL" id="EAA32811.2"/>
    </source>
</evidence>
<dbReference type="PaxDb" id="5141-EFNCRP00000008722"/>
<keyword evidence="2" id="KW-0175">Coiled coil</keyword>
<reference evidence="5 6" key="1">
    <citation type="journal article" date="2003" name="Nature">
        <title>The genome sequence of the filamentous fungus Neurospora crassa.</title>
        <authorList>
            <person name="Galagan J.E."/>
            <person name="Calvo S.E."/>
            <person name="Borkovich K.A."/>
            <person name="Selker E.U."/>
            <person name="Read N.D."/>
            <person name="Jaffe D."/>
            <person name="FitzHugh W."/>
            <person name="Ma L.J."/>
            <person name="Smirnov S."/>
            <person name="Purcell S."/>
            <person name="Rehman B."/>
            <person name="Elkins T."/>
            <person name="Engels R."/>
            <person name="Wang S."/>
            <person name="Nielsen C.B."/>
            <person name="Butler J."/>
            <person name="Endrizzi M."/>
            <person name="Qui D."/>
            <person name="Ianakiev P."/>
            <person name="Bell-Pedersen D."/>
            <person name="Nelson M.A."/>
            <person name="Werner-Washburne M."/>
            <person name="Selitrennikoff C.P."/>
            <person name="Kinsey J.A."/>
            <person name="Braun E.L."/>
            <person name="Zelter A."/>
            <person name="Schulte U."/>
            <person name="Kothe G.O."/>
            <person name="Jedd G."/>
            <person name="Mewes W."/>
            <person name="Staben C."/>
            <person name="Marcotte E."/>
            <person name="Greenberg D."/>
            <person name="Roy A."/>
            <person name="Foley K."/>
            <person name="Naylor J."/>
            <person name="Stange-Thomann N."/>
            <person name="Barrett R."/>
            <person name="Gnerre S."/>
            <person name="Kamal M."/>
            <person name="Kamvysselis M."/>
            <person name="Mauceli E."/>
            <person name="Bielke C."/>
            <person name="Rudd S."/>
            <person name="Frishman D."/>
            <person name="Krystofova S."/>
            <person name="Rasmussen C."/>
            <person name="Metzenberg R.L."/>
            <person name="Perkins D.D."/>
            <person name="Kroken S."/>
            <person name="Cogoni C."/>
            <person name="Macino G."/>
            <person name="Catcheside D."/>
            <person name="Li W."/>
            <person name="Pratt R.J."/>
            <person name="Osmani S.A."/>
            <person name="DeSouza C.P."/>
            <person name="Glass L."/>
            <person name="Orbach M.J."/>
            <person name="Berglund J.A."/>
            <person name="Voelker R."/>
            <person name="Yarden O."/>
            <person name="Plamann M."/>
            <person name="Seiler S."/>
            <person name="Dunlap J."/>
            <person name="Radford A."/>
            <person name="Aramayo R."/>
            <person name="Natvig D.O."/>
            <person name="Alex L.A."/>
            <person name="Mannhaupt G."/>
            <person name="Ebbole D.J."/>
            <person name="Freitag M."/>
            <person name="Paulsen I."/>
            <person name="Sachs M.S."/>
            <person name="Lander E.S."/>
            <person name="Nusbaum C."/>
            <person name="Birren B."/>
        </authorList>
    </citation>
    <scope>NUCLEOTIDE SEQUENCE [LARGE SCALE GENOMIC DNA]</scope>
    <source>
        <strain evidence="6">ATCC 24698 / 74-OR23-1A / CBS 708.71 / DSM 1257 / FGSC 987</strain>
    </source>
</reference>
<protein>
    <recommendedName>
        <fullName evidence="4">SWIM-type domain-containing protein</fullName>
    </recommendedName>
</protein>
<feature type="compositionally biased region" description="Polar residues" evidence="3">
    <location>
        <begin position="542"/>
        <end position="554"/>
    </location>
</feature>
<feature type="compositionally biased region" description="Polar residues" evidence="3">
    <location>
        <begin position="345"/>
        <end position="368"/>
    </location>
</feature>
<dbReference type="AlphaFoldDB" id="Q7S8X9"/>
<dbReference type="RefSeq" id="XP_962047.2">
    <property type="nucleotide sequence ID" value="XM_956954.2"/>
</dbReference>
<dbReference type="GeneID" id="3878186"/>
<feature type="compositionally biased region" description="Low complexity" evidence="3">
    <location>
        <begin position="510"/>
        <end position="539"/>
    </location>
</feature>
<accession>Q7S8X9</accession>
<dbReference type="EMBL" id="CM002239">
    <property type="protein sequence ID" value="EAA32811.2"/>
    <property type="molecule type" value="Genomic_DNA"/>
</dbReference>
<dbReference type="GO" id="GO:0008270">
    <property type="term" value="F:zinc ion binding"/>
    <property type="evidence" value="ECO:0007669"/>
    <property type="project" value="UniProtKB-KW"/>
</dbReference>
<feature type="region of interest" description="Disordered" evidence="3">
    <location>
        <begin position="500"/>
        <end position="556"/>
    </location>
</feature>
<dbReference type="STRING" id="367110.Q7S8X9"/>
<feature type="region of interest" description="Disordered" evidence="3">
    <location>
        <begin position="290"/>
        <end position="319"/>
    </location>
</feature>
<feature type="domain" description="SWIM-type" evidence="4">
    <location>
        <begin position="112"/>
        <end position="149"/>
    </location>
</feature>
<dbReference type="InterPro" id="IPR007527">
    <property type="entry name" value="Znf_SWIM"/>
</dbReference>
<evidence type="ECO:0000256" key="1">
    <source>
        <dbReference type="PROSITE-ProRule" id="PRU00325"/>
    </source>
</evidence>
<keyword evidence="6" id="KW-1185">Reference proteome</keyword>
<dbReference type="InParanoid" id="Q7S8X9"/>
<evidence type="ECO:0000259" key="4">
    <source>
        <dbReference type="PROSITE" id="PS50966"/>
    </source>
</evidence>
<proteinExistence type="predicted"/>
<dbReference type="KEGG" id="ncr:NCU08836"/>
<name>Q7S8X9_NEUCR</name>
<dbReference type="VEuPathDB" id="FungiDB:NCU08836"/>
<feature type="compositionally biased region" description="Basic and acidic residues" evidence="3">
    <location>
        <begin position="290"/>
        <end position="309"/>
    </location>
</feature>
<evidence type="ECO:0000256" key="2">
    <source>
        <dbReference type="SAM" id="Coils"/>
    </source>
</evidence>
<feature type="region of interest" description="Disordered" evidence="3">
    <location>
        <begin position="342"/>
        <end position="384"/>
    </location>
</feature>
<dbReference type="PANTHER" id="PTHR21540:SF0">
    <property type="entry name" value="PHD FAMILY PROTEIN"/>
    <property type="match status" value="1"/>
</dbReference>
<dbReference type="SUPFAM" id="SSF57903">
    <property type="entry name" value="FYVE/PHD zinc finger"/>
    <property type="match status" value="1"/>
</dbReference>
<keyword evidence="1" id="KW-0479">Metal-binding</keyword>
<dbReference type="GO" id="GO:0061630">
    <property type="term" value="F:ubiquitin protein ligase activity"/>
    <property type="evidence" value="ECO:0007669"/>
    <property type="project" value="InterPro"/>
</dbReference>
<dbReference type="HOGENOM" id="CLU_027973_0_0_1"/>